<proteinExistence type="predicted"/>
<dbReference type="CDD" id="cd08830">
    <property type="entry name" value="ArfGap_ArfGap1"/>
    <property type="match status" value="1"/>
</dbReference>
<evidence type="ECO:0000313" key="9">
    <source>
        <dbReference type="Proteomes" id="UP001610432"/>
    </source>
</evidence>
<dbReference type="InterPro" id="IPR038508">
    <property type="entry name" value="ArfGAP_dom_sf"/>
</dbReference>
<dbReference type="RefSeq" id="XP_070884586.1">
    <property type="nucleotide sequence ID" value="XM_071029511.1"/>
</dbReference>
<dbReference type="Gene3D" id="1.10.220.150">
    <property type="entry name" value="Arf GTPase activating protein"/>
    <property type="match status" value="1"/>
</dbReference>
<dbReference type="PRINTS" id="PR00405">
    <property type="entry name" value="REVINTRACTNG"/>
</dbReference>
<keyword evidence="2" id="KW-0479">Metal-binding</keyword>
<keyword evidence="9" id="KW-1185">Reference proteome</keyword>
<evidence type="ECO:0000256" key="6">
    <source>
        <dbReference type="SAM" id="MobiDB-lite"/>
    </source>
</evidence>
<evidence type="ECO:0000259" key="7">
    <source>
        <dbReference type="PROSITE" id="PS50115"/>
    </source>
</evidence>
<sequence length="423" mass="44719">MSRMWEVDPETKAKLLQYSRVNGNDRCCDCGAPSPQWASPKFGTFICLNCAGTHRGLGVHISFVRSITMDAFKNSETQRMELGGNDRWKEFFDAHAITQSEGRTFEDSTIKERYEGEVGEEYKDRLSAKAEGREYVPGQRPPQPTKKTATDVVSSRSSTPLSSSGRGSGLSSSAALPDGNGGVEGPGGGRKARNEAYFAKLGSENASRSESLRPSEGGKFTGFGGGLPVSSTPKPQTGNGAIPGFDDFQKDPMAALTKGFGWFATTVGKSAKTVNDSYIQPTAKSLAESEFAAQARQHATQFGQNIQVGARGAADSFQRFVEGPDDTRRGRAGPGTGVEPERKDFWDDFSSLAAQDSHRRTASKSGALGTAAMKPSPAPSGTTSTAPGSGTSATAAGTGVRGASPAPQGSRKSQEEGGWDDNW</sequence>
<keyword evidence="3 5" id="KW-0863">Zinc-finger</keyword>
<dbReference type="InterPro" id="IPR037278">
    <property type="entry name" value="ARFGAP/RecO"/>
</dbReference>
<dbReference type="PANTHER" id="PTHR46395">
    <property type="entry name" value="ADP-RIBOSYLATION FACTOR GTPASE-ACTIVATING PROTEIN 1"/>
    <property type="match status" value="1"/>
</dbReference>
<feature type="region of interest" description="Disordered" evidence="6">
    <location>
        <begin position="315"/>
        <end position="423"/>
    </location>
</feature>
<evidence type="ECO:0000256" key="1">
    <source>
        <dbReference type="ARBA" id="ARBA00022468"/>
    </source>
</evidence>
<accession>A0ABR4LMK9</accession>
<dbReference type="SMART" id="SM00105">
    <property type="entry name" value="ArfGap"/>
    <property type="match status" value="1"/>
</dbReference>
<feature type="compositionally biased region" description="Basic and acidic residues" evidence="6">
    <location>
        <begin position="103"/>
        <end position="134"/>
    </location>
</feature>
<dbReference type="Pfam" id="PF01412">
    <property type="entry name" value="ArfGap"/>
    <property type="match status" value="1"/>
</dbReference>
<dbReference type="SUPFAM" id="SSF57863">
    <property type="entry name" value="ArfGap/RecO-like zinc finger"/>
    <property type="match status" value="1"/>
</dbReference>
<reference evidence="8 9" key="1">
    <citation type="submission" date="2024-07" db="EMBL/GenBank/DDBJ databases">
        <title>Section-level genome sequencing and comparative genomics of Aspergillus sections Usti and Cavernicolus.</title>
        <authorList>
            <consortium name="Lawrence Berkeley National Laboratory"/>
            <person name="Nybo J.L."/>
            <person name="Vesth T.C."/>
            <person name="Theobald S."/>
            <person name="Frisvad J.C."/>
            <person name="Larsen T.O."/>
            <person name="Kjaerboelling I."/>
            <person name="Rothschild-Mancinelli K."/>
            <person name="Lyhne E.K."/>
            <person name="Kogle M.E."/>
            <person name="Barry K."/>
            <person name="Clum A."/>
            <person name="Na H."/>
            <person name="Ledsgaard L."/>
            <person name="Lin J."/>
            <person name="Lipzen A."/>
            <person name="Kuo A."/>
            <person name="Riley R."/>
            <person name="Mondo S."/>
            <person name="Labutti K."/>
            <person name="Haridas S."/>
            <person name="Pangalinan J."/>
            <person name="Salamov A.A."/>
            <person name="Simmons B.A."/>
            <person name="Magnuson J.K."/>
            <person name="Chen J."/>
            <person name="Drula E."/>
            <person name="Henrissat B."/>
            <person name="Wiebenga A."/>
            <person name="Lubbers R.J."/>
            <person name="Gomes A.C."/>
            <person name="Macurrencykelacurrency M.R."/>
            <person name="Stajich J."/>
            <person name="Grigoriev I.V."/>
            <person name="Mortensen U.H."/>
            <person name="De Vries R.P."/>
            <person name="Baker S.E."/>
            <person name="Andersen M.R."/>
        </authorList>
    </citation>
    <scope>NUCLEOTIDE SEQUENCE [LARGE SCALE GENOMIC DNA]</scope>
    <source>
        <strain evidence="8 9">CBS 449.75</strain>
    </source>
</reference>
<dbReference type="Proteomes" id="UP001610432">
    <property type="component" value="Unassembled WGS sequence"/>
</dbReference>
<dbReference type="GeneID" id="98144583"/>
<dbReference type="InterPro" id="IPR001164">
    <property type="entry name" value="ArfGAP_dom"/>
</dbReference>
<keyword evidence="1" id="KW-0343">GTPase activation</keyword>
<protein>
    <submittedName>
        <fullName evidence="8">ArfGap-domain-containing protein</fullName>
    </submittedName>
</protein>
<organism evidence="8 9">
    <name type="scientific">Aspergillus lucknowensis</name>
    <dbReference type="NCBI Taxonomy" id="176173"/>
    <lineage>
        <taxon>Eukaryota</taxon>
        <taxon>Fungi</taxon>
        <taxon>Dikarya</taxon>
        <taxon>Ascomycota</taxon>
        <taxon>Pezizomycotina</taxon>
        <taxon>Eurotiomycetes</taxon>
        <taxon>Eurotiomycetidae</taxon>
        <taxon>Eurotiales</taxon>
        <taxon>Aspergillaceae</taxon>
        <taxon>Aspergillus</taxon>
        <taxon>Aspergillus subgen. Nidulantes</taxon>
    </lineage>
</organism>
<feature type="compositionally biased region" description="Low complexity" evidence="6">
    <location>
        <begin position="379"/>
        <end position="404"/>
    </location>
</feature>
<feature type="compositionally biased region" description="Low complexity" evidence="6">
    <location>
        <begin position="154"/>
        <end position="177"/>
    </location>
</feature>
<dbReference type="EMBL" id="JBFXLQ010000030">
    <property type="protein sequence ID" value="KAL2865607.1"/>
    <property type="molecule type" value="Genomic_DNA"/>
</dbReference>
<name>A0ABR4LMK9_9EURO</name>
<feature type="compositionally biased region" description="Gly residues" evidence="6">
    <location>
        <begin position="179"/>
        <end position="189"/>
    </location>
</feature>
<evidence type="ECO:0000256" key="3">
    <source>
        <dbReference type="ARBA" id="ARBA00022771"/>
    </source>
</evidence>
<gene>
    <name evidence="8" type="ORF">BJX67DRAFT_357599</name>
</gene>
<feature type="domain" description="Arf-GAP" evidence="7">
    <location>
        <begin position="10"/>
        <end position="135"/>
    </location>
</feature>
<comment type="caution">
    <text evidence="8">The sequence shown here is derived from an EMBL/GenBank/DDBJ whole genome shotgun (WGS) entry which is preliminary data.</text>
</comment>
<feature type="region of interest" description="Disordered" evidence="6">
    <location>
        <begin position="103"/>
        <end position="191"/>
    </location>
</feature>
<dbReference type="PANTHER" id="PTHR46395:SF1">
    <property type="entry name" value="ADP-RIBOSYLATION FACTOR GTPASE-ACTIVATING PROTEIN 1"/>
    <property type="match status" value="1"/>
</dbReference>
<evidence type="ECO:0000256" key="5">
    <source>
        <dbReference type="PROSITE-ProRule" id="PRU00288"/>
    </source>
</evidence>
<evidence type="ECO:0000256" key="4">
    <source>
        <dbReference type="ARBA" id="ARBA00022833"/>
    </source>
</evidence>
<keyword evidence="4" id="KW-0862">Zinc</keyword>
<evidence type="ECO:0000256" key="2">
    <source>
        <dbReference type="ARBA" id="ARBA00022723"/>
    </source>
</evidence>
<evidence type="ECO:0000313" key="8">
    <source>
        <dbReference type="EMBL" id="KAL2865607.1"/>
    </source>
</evidence>
<dbReference type="PROSITE" id="PS50115">
    <property type="entry name" value="ARFGAP"/>
    <property type="match status" value="1"/>
</dbReference>